<accession>A0A075MSK6</accession>
<dbReference type="GeneID" id="41596161"/>
<dbReference type="Proteomes" id="UP000028194">
    <property type="component" value="Chromosome"/>
</dbReference>
<keyword evidence="2" id="KW-1185">Reference proteome</keyword>
<organism evidence="1 2">
    <name type="scientific">Candidatus Nitrososphaera evergladensis SR1</name>
    <dbReference type="NCBI Taxonomy" id="1459636"/>
    <lineage>
        <taxon>Archaea</taxon>
        <taxon>Nitrososphaerota</taxon>
        <taxon>Nitrososphaeria</taxon>
        <taxon>Nitrososphaerales</taxon>
        <taxon>Nitrososphaeraceae</taxon>
        <taxon>Nitrososphaera</taxon>
    </lineage>
</organism>
<evidence type="ECO:0000313" key="1">
    <source>
        <dbReference type="EMBL" id="AIF82329.1"/>
    </source>
</evidence>
<name>A0A075MSK6_9ARCH</name>
<proteinExistence type="predicted"/>
<dbReference type="HOGENOM" id="CLU_2949089_0_0_2"/>
<dbReference type="EMBL" id="CP007174">
    <property type="protein sequence ID" value="AIF82329.1"/>
    <property type="molecule type" value="Genomic_DNA"/>
</dbReference>
<sequence length="59" mass="6528">MAVTEQINEEKLLADVSRYAKAYEASGEDPLSALTEALKLEMMKICQEELAKLDAEAQP</sequence>
<protein>
    <submittedName>
        <fullName evidence="1">Uncharacterized protein</fullName>
    </submittedName>
</protein>
<reference evidence="1 2" key="1">
    <citation type="journal article" date="2014" name="PLoS ONE">
        <title>Genome Sequence of Candidatus Nitrososphaera evergladensis from Group I.1b Enriched from Everglades Soil Reveals Novel Genomic Features of the Ammonia-Oxidizing Archaea.</title>
        <authorList>
            <person name="Zhalnina K.V."/>
            <person name="Dias R."/>
            <person name="Leonard M.T."/>
            <person name="Dorr de Quadros P."/>
            <person name="Camargo F.A."/>
            <person name="Drew J.C."/>
            <person name="Farmerie W.G."/>
            <person name="Daroub S.H."/>
            <person name="Triplett E.W."/>
        </authorList>
    </citation>
    <scope>NUCLEOTIDE SEQUENCE [LARGE SCALE GENOMIC DNA]</scope>
    <source>
        <strain evidence="1 2">SR1</strain>
    </source>
</reference>
<evidence type="ECO:0000313" key="2">
    <source>
        <dbReference type="Proteomes" id="UP000028194"/>
    </source>
</evidence>
<gene>
    <name evidence="1" type="ORF">NTE_00247</name>
</gene>
<dbReference type="KEGG" id="nev:NTE_00247"/>
<dbReference type="AlphaFoldDB" id="A0A075MSK6"/>
<dbReference type="RefSeq" id="WP_148699335.1">
    <property type="nucleotide sequence ID" value="NZ_CP007174.1"/>
</dbReference>
<dbReference type="STRING" id="1459636.NTE_00247"/>